<evidence type="ECO:0000313" key="2">
    <source>
        <dbReference type="Proteomes" id="UP000814140"/>
    </source>
</evidence>
<accession>A0ACB8SWP3</accession>
<sequence length="242" mass="26640">MMSPQESPQPGSNDAMASLGLDTVPEHGQFQQNTGPTYYNWNQGSPYDSHFTSSPASGGSTSESPVHYKADAPHAMQNYTSSLLTEQEVLNWSMGPGQGGVPISTHATPSSYSLPLPATPSPQSIISTSRRRSSSETPRPSHLSDTRLATRSTIGKRKASMRRSETTSDGENDVAEEEHDSGSDAELQKQKKKVYAKRFRDGEKQLFADMRRRLFPQDPHTKRSECLEKGRSRHPNVQSTCS</sequence>
<comment type="caution">
    <text evidence="1">The sequence shown here is derived from an EMBL/GenBank/DDBJ whole genome shotgun (WGS) entry which is preliminary data.</text>
</comment>
<protein>
    <submittedName>
        <fullName evidence="1">Uncharacterized protein</fullName>
    </submittedName>
</protein>
<organism evidence="1 2">
    <name type="scientific">Artomyces pyxidatus</name>
    <dbReference type="NCBI Taxonomy" id="48021"/>
    <lineage>
        <taxon>Eukaryota</taxon>
        <taxon>Fungi</taxon>
        <taxon>Dikarya</taxon>
        <taxon>Basidiomycota</taxon>
        <taxon>Agaricomycotina</taxon>
        <taxon>Agaricomycetes</taxon>
        <taxon>Russulales</taxon>
        <taxon>Auriscalpiaceae</taxon>
        <taxon>Artomyces</taxon>
    </lineage>
</organism>
<reference evidence="1" key="1">
    <citation type="submission" date="2021-03" db="EMBL/GenBank/DDBJ databases">
        <authorList>
            <consortium name="DOE Joint Genome Institute"/>
            <person name="Ahrendt S."/>
            <person name="Looney B.P."/>
            <person name="Miyauchi S."/>
            <person name="Morin E."/>
            <person name="Drula E."/>
            <person name="Courty P.E."/>
            <person name="Chicoki N."/>
            <person name="Fauchery L."/>
            <person name="Kohler A."/>
            <person name="Kuo A."/>
            <person name="Labutti K."/>
            <person name="Pangilinan J."/>
            <person name="Lipzen A."/>
            <person name="Riley R."/>
            <person name="Andreopoulos W."/>
            <person name="He G."/>
            <person name="Johnson J."/>
            <person name="Barry K.W."/>
            <person name="Grigoriev I.V."/>
            <person name="Nagy L."/>
            <person name="Hibbett D."/>
            <person name="Henrissat B."/>
            <person name="Matheny P.B."/>
            <person name="Labbe J."/>
            <person name="Martin F."/>
        </authorList>
    </citation>
    <scope>NUCLEOTIDE SEQUENCE</scope>
    <source>
        <strain evidence="1">HHB10654</strain>
    </source>
</reference>
<reference evidence="1" key="2">
    <citation type="journal article" date="2022" name="New Phytol.">
        <title>Evolutionary transition to the ectomycorrhizal habit in the genomes of a hyperdiverse lineage of mushroom-forming fungi.</title>
        <authorList>
            <person name="Looney B."/>
            <person name="Miyauchi S."/>
            <person name="Morin E."/>
            <person name="Drula E."/>
            <person name="Courty P.E."/>
            <person name="Kohler A."/>
            <person name="Kuo A."/>
            <person name="LaButti K."/>
            <person name="Pangilinan J."/>
            <person name="Lipzen A."/>
            <person name="Riley R."/>
            <person name="Andreopoulos W."/>
            <person name="He G."/>
            <person name="Johnson J."/>
            <person name="Nolan M."/>
            <person name="Tritt A."/>
            <person name="Barry K.W."/>
            <person name="Grigoriev I.V."/>
            <person name="Nagy L.G."/>
            <person name="Hibbett D."/>
            <person name="Henrissat B."/>
            <person name="Matheny P.B."/>
            <person name="Labbe J."/>
            <person name="Martin F.M."/>
        </authorList>
    </citation>
    <scope>NUCLEOTIDE SEQUENCE</scope>
    <source>
        <strain evidence="1">HHB10654</strain>
    </source>
</reference>
<evidence type="ECO:0000313" key="1">
    <source>
        <dbReference type="EMBL" id="KAI0060360.1"/>
    </source>
</evidence>
<dbReference type="EMBL" id="MU277219">
    <property type="protein sequence ID" value="KAI0060360.1"/>
    <property type="molecule type" value="Genomic_DNA"/>
</dbReference>
<gene>
    <name evidence="1" type="ORF">BV25DRAFT_949541</name>
</gene>
<name>A0ACB8SWP3_9AGAM</name>
<dbReference type="Proteomes" id="UP000814140">
    <property type="component" value="Unassembled WGS sequence"/>
</dbReference>
<keyword evidence="2" id="KW-1185">Reference proteome</keyword>
<proteinExistence type="predicted"/>